<reference evidence="3" key="1">
    <citation type="submission" date="2020-10" db="EMBL/GenBank/DDBJ databases">
        <title>Unveiling of a novel bifunctional photoreceptor, Dualchrome1, isolated from a cosmopolitan green alga.</title>
        <authorList>
            <person name="Suzuki S."/>
            <person name="Kawachi M."/>
        </authorList>
    </citation>
    <scope>NUCLEOTIDE SEQUENCE</scope>
    <source>
        <strain evidence="3">NIES 2893</strain>
    </source>
</reference>
<dbReference type="AlphaFoldDB" id="A0A830HHT0"/>
<dbReference type="SMART" id="SM00028">
    <property type="entry name" value="TPR"/>
    <property type="match status" value="3"/>
</dbReference>
<comment type="caution">
    <text evidence="3">The sequence shown here is derived from an EMBL/GenBank/DDBJ whole genome shotgun (WGS) entry which is preliminary data.</text>
</comment>
<accession>A0A830HHT0</accession>
<dbReference type="GO" id="GO:0101031">
    <property type="term" value="C:protein folding chaperone complex"/>
    <property type="evidence" value="ECO:0007669"/>
    <property type="project" value="TreeGrafter"/>
</dbReference>
<evidence type="ECO:0000256" key="2">
    <source>
        <dbReference type="PROSITE-ProRule" id="PRU00339"/>
    </source>
</evidence>
<feature type="repeat" description="TPR" evidence="2">
    <location>
        <begin position="75"/>
        <end position="108"/>
    </location>
</feature>
<dbReference type="InterPro" id="IPR051966">
    <property type="entry name" value="RPAP3"/>
</dbReference>
<dbReference type="Proteomes" id="UP000660262">
    <property type="component" value="Unassembled WGS sequence"/>
</dbReference>
<dbReference type="EMBL" id="BNJQ01000012">
    <property type="protein sequence ID" value="GHP06352.1"/>
    <property type="molecule type" value="Genomic_DNA"/>
</dbReference>
<sequence length="548" mass="60483">MAVTENHRKARARGAELVRQKLYEEAVSQYTLAHTFVPGDSVALANRSLCHLRLGKHDAALADAKAAVERDKNSAKARYREGMAARALGQHAMAVSALEAAVSLEPGNSQLVEALQEAREAQVSASVDMDTVVGECSLFNPPGCDAHSAKLQAHIERYLANDAEFSRVFFQLMLPSARRQTASRVDKMAPADKMALMDDFHAKYRAVMTRRAKRMHTRIRLDITPDEIAGFGRLLSYEGAPSRAALSATLGQRLPNVMAWEPRRAVGFASGDLDARRDRAEWQHLDPWYRLCYNAVADGKPEGQVYEVLTQEFVQSLARYLHSRAKDLQAEDGDSCNQPILLEVGAGDGRLSALLRDELRQLASVDAARRAPPPELTDGGFESALLSLSMVLEPDPDPDVAPLWDVRCADAVPGLHSPLFTLDASSPRTHPGVEMDMLDHAAAVQKHAPKLVLCSWMPGGEDWTSCWRSQESVREYVLIGVPDSGMCGNEWRTWGCGRGDDTLLSPAEQEGWERVDIHAVSRWQLCCLDRPSFEETGCSRCVSFRRVA</sequence>
<dbReference type="OrthoDB" id="567951at2759"/>
<dbReference type="Gene3D" id="1.25.40.10">
    <property type="entry name" value="Tetratricopeptide repeat domain"/>
    <property type="match status" value="1"/>
</dbReference>
<dbReference type="Pfam" id="PF13181">
    <property type="entry name" value="TPR_8"/>
    <property type="match status" value="1"/>
</dbReference>
<gene>
    <name evidence="3" type="ORF">PPROV_000509900</name>
</gene>
<evidence type="ECO:0000313" key="4">
    <source>
        <dbReference type="Proteomes" id="UP000660262"/>
    </source>
</evidence>
<proteinExistence type="predicted"/>
<protein>
    <submittedName>
        <fullName evidence="3">Uncharacterized protein</fullName>
    </submittedName>
</protein>
<organism evidence="3 4">
    <name type="scientific">Pycnococcus provasolii</name>
    <dbReference type="NCBI Taxonomy" id="41880"/>
    <lineage>
        <taxon>Eukaryota</taxon>
        <taxon>Viridiplantae</taxon>
        <taxon>Chlorophyta</taxon>
        <taxon>Pseudoscourfieldiophyceae</taxon>
        <taxon>Pseudoscourfieldiales</taxon>
        <taxon>Pycnococcaceae</taxon>
        <taxon>Pycnococcus</taxon>
    </lineage>
</organism>
<dbReference type="SUPFAM" id="SSF48452">
    <property type="entry name" value="TPR-like"/>
    <property type="match status" value="1"/>
</dbReference>
<evidence type="ECO:0000256" key="1">
    <source>
        <dbReference type="ARBA" id="ARBA00022803"/>
    </source>
</evidence>
<dbReference type="PANTHER" id="PTHR46423">
    <property type="entry name" value="RNA POLYMERASE II-ASSOCIATED PROTEIN 3"/>
    <property type="match status" value="1"/>
</dbReference>
<dbReference type="PANTHER" id="PTHR46423:SF1">
    <property type="entry name" value="RNA POLYMERASE II-ASSOCIATED PROTEIN 3"/>
    <property type="match status" value="1"/>
</dbReference>
<keyword evidence="4" id="KW-1185">Reference proteome</keyword>
<keyword evidence="1 2" id="KW-0802">TPR repeat</keyword>
<dbReference type="InterPro" id="IPR011990">
    <property type="entry name" value="TPR-like_helical_dom_sf"/>
</dbReference>
<dbReference type="PROSITE" id="PS50005">
    <property type="entry name" value="TPR"/>
    <property type="match status" value="1"/>
</dbReference>
<dbReference type="InterPro" id="IPR019734">
    <property type="entry name" value="TPR_rpt"/>
</dbReference>
<name>A0A830HHT0_9CHLO</name>
<evidence type="ECO:0000313" key="3">
    <source>
        <dbReference type="EMBL" id="GHP06352.1"/>
    </source>
</evidence>